<accession>A0A4Q9N4N3</accession>
<evidence type="ECO:0000313" key="5">
    <source>
        <dbReference type="EMBL" id="TBU35539.1"/>
    </source>
</evidence>
<reference evidence="5" key="1">
    <citation type="submission" date="2019-01" db="EMBL/GenBank/DDBJ databases">
        <title>Draft genome sequences of three monokaryotic isolates of the white-rot basidiomycete fungus Dichomitus squalens.</title>
        <authorList>
            <consortium name="DOE Joint Genome Institute"/>
            <person name="Lopez S.C."/>
            <person name="Andreopoulos B."/>
            <person name="Pangilinan J."/>
            <person name="Lipzen A."/>
            <person name="Riley R."/>
            <person name="Ahrendt S."/>
            <person name="Ng V."/>
            <person name="Barry K."/>
            <person name="Daum C."/>
            <person name="Grigoriev I.V."/>
            <person name="Hilden K.S."/>
            <person name="Makela M.R."/>
            <person name="de Vries R.P."/>
        </authorList>
    </citation>
    <scope>NUCLEOTIDE SEQUENCE [LARGE SCALE GENOMIC DNA]</scope>
    <source>
        <strain evidence="5">OM18370.1</strain>
    </source>
</reference>
<dbReference type="PANTHER" id="PTHR24321:SF8">
    <property type="entry name" value="ESTRADIOL 17-BETA-DEHYDROGENASE 8-RELATED"/>
    <property type="match status" value="1"/>
</dbReference>
<evidence type="ECO:0000259" key="4">
    <source>
        <dbReference type="SMART" id="SM00822"/>
    </source>
</evidence>
<dbReference type="SUPFAM" id="SSF51735">
    <property type="entry name" value="NAD(P)-binding Rossmann-fold domains"/>
    <property type="match status" value="1"/>
</dbReference>
<dbReference type="Proteomes" id="UP000292957">
    <property type="component" value="Unassembled WGS sequence"/>
</dbReference>
<dbReference type="CDD" id="cd05233">
    <property type="entry name" value="SDR_c"/>
    <property type="match status" value="1"/>
</dbReference>
<dbReference type="PANTHER" id="PTHR24321">
    <property type="entry name" value="DEHYDROGENASES, SHORT CHAIN"/>
    <property type="match status" value="1"/>
</dbReference>
<gene>
    <name evidence="5" type="ORF">BD311DRAFT_647983</name>
</gene>
<organism evidence="5">
    <name type="scientific">Dichomitus squalens</name>
    <dbReference type="NCBI Taxonomy" id="114155"/>
    <lineage>
        <taxon>Eukaryota</taxon>
        <taxon>Fungi</taxon>
        <taxon>Dikarya</taxon>
        <taxon>Basidiomycota</taxon>
        <taxon>Agaricomycotina</taxon>
        <taxon>Agaricomycetes</taxon>
        <taxon>Polyporales</taxon>
        <taxon>Polyporaceae</taxon>
        <taxon>Dichomitus</taxon>
    </lineage>
</organism>
<evidence type="ECO:0000256" key="3">
    <source>
        <dbReference type="ARBA" id="ARBA00023027"/>
    </source>
</evidence>
<proteinExistence type="inferred from homology"/>
<comment type="similarity">
    <text evidence="1">Belongs to the short-chain dehydrogenases/reductases (SDR) family.</text>
</comment>
<evidence type="ECO:0000256" key="2">
    <source>
        <dbReference type="ARBA" id="ARBA00023002"/>
    </source>
</evidence>
<keyword evidence="3" id="KW-0520">NAD</keyword>
<feature type="domain" description="Ketoreductase" evidence="4">
    <location>
        <begin position="8"/>
        <end position="201"/>
    </location>
</feature>
<dbReference type="InterPro" id="IPR036291">
    <property type="entry name" value="NAD(P)-bd_dom_sf"/>
</dbReference>
<dbReference type="GO" id="GO:0016491">
    <property type="term" value="F:oxidoreductase activity"/>
    <property type="evidence" value="ECO:0007669"/>
    <property type="project" value="UniProtKB-KW"/>
</dbReference>
<name>A0A4Q9N4N3_9APHY</name>
<dbReference type="EMBL" id="ML143386">
    <property type="protein sequence ID" value="TBU35539.1"/>
    <property type="molecule type" value="Genomic_DNA"/>
</dbReference>
<dbReference type="Pfam" id="PF13561">
    <property type="entry name" value="adh_short_C2"/>
    <property type="match status" value="1"/>
</dbReference>
<dbReference type="OrthoDB" id="10253736at2759"/>
<dbReference type="InterPro" id="IPR057326">
    <property type="entry name" value="KR_dom"/>
</dbReference>
<protein>
    <submittedName>
        <fullName evidence="5">NAD(P)-binding protein</fullName>
    </submittedName>
</protein>
<dbReference type="Gene3D" id="3.40.50.720">
    <property type="entry name" value="NAD(P)-binding Rossmann-like Domain"/>
    <property type="match status" value="1"/>
</dbReference>
<dbReference type="SMART" id="SM00822">
    <property type="entry name" value="PKS_KR"/>
    <property type="match status" value="1"/>
</dbReference>
<evidence type="ECO:0000256" key="1">
    <source>
        <dbReference type="ARBA" id="ARBA00006484"/>
    </source>
</evidence>
<sequence length="272" mass="29124">MDLGLQDVHVLITGASGGIGLATARLFLKLGARVTAHYNTKSTPLEPLVQEFGPQRARALQADLRVEADVERLFAASSAPPFGPVQVAVINHAYYESRDVPLAQMSLGQWESTFTTNVTSSFLVTREYLRGLEHVTEQVKDKAAIVLIGSTAGKLGEAGHADYAASKSAMMYGLCLSLKNEIVKIAPKGRVNVVAPGWTRTPMAEKSLGDPDVVYRALATTPLKKVAMPEDVAHQIVVLSSQTVSGHVSGHVLMVEGGMEGRLLNRPEDLGL</sequence>
<dbReference type="PRINTS" id="PR00081">
    <property type="entry name" value="GDHRDH"/>
</dbReference>
<keyword evidence="2" id="KW-0560">Oxidoreductase</keyword>
<dbReference type="AlphaFoldDB" id="A0A4Q9N4N3"/>
<dbReference type="InterPro" id="IPR002347">
    <property type="entry name" value="SDR_fam"/>
</dbReference>